<reference evidence="3" key="1">
    <citation type="journal article" date="2019" name="Int. J. Syst. Evol. Microbiol.">
        <title>The Global Catalogue of Microorganisms (GCM) 10K type strain sequencing project: providing services to taxonomists for standard genome sequencing and annotation.</title>
        <authorList>
            <consortium name="The Broad Institute Genomics Platform"/>
            <consortium name="The Broad Institute Genome Sequencing Center for Infectious Disease"/>
            <person name="Wu L."/>
            <person name="Ma J."/>
        </authorList>
    </citation>
    <scope>NUCLEOTIDE SEQUENCE [LARGE SCALE GENOMIC DNA]</scope>
    <source>
        <strain evidence="3">JCM 15115</strain>
    </source>
</reference>
<dbReference type="InterPro" id="IPR016181">
    <property type="entry name" value="Acyl_CoA_acyltransferase"/>
</dbReference>
<organism evidence="2 3">
    <name type="scientific">Paenochrobactrum glaciei</name>
    <dbReference type="NCBI Taxonomy" id="486407"/>
    <lineage>
        <taxon>Bacteria</taxon>
        <taxon>Pseudomonadati</taxon>
        <taxon>Pseudomonadota</taxon>
        <taxon>Alphaproteobacteria</taxon>
        <taxon>Hyphomicrobiales</taxon>
        <taxon>Brucellaceae</taxon>
        <taxon>Paenochrobactrum</taxon>
    </lineage>
</organism>
<gene>
    <name evidence="2" type="ORF">GCM10008943_21980</name>
</gene>
<dbReference type="RefSeq" id="WP_343805446.1">
    <property type="nucleotide sequence ID" value="NZ_BAAADE010000003.1"/>
</dbReference>
<feature type="domain" description="N-acetyltransferase" evidence="1">
    <location>
        <begin position="1"/>
        <end position="140"/>
    </location>
</feature>
<accession>A0ABP3RAT4</accession>
<dbReference type="EMBL" id="BAAADE010000003">
    <property type="protein sequence ID" value="GAA0605987.1"/>
    <property type="molecule type" value="Genomic_DNA"/>
</dbReference>
<dbReference type="InterPro" id="IPR000182">
    <property type="entry name" value="GNAT_dom"/>
</dbReference>
<dbReference type="CDD" id="cd04301">
    <property type="entry name" value="NAT_SF"/>
    <property type="match status" value="1"/>
</dbReference>
<proteinExistence type="predicted"/>
<sequence length="143" mass="15758">MTTEFEITATPSADDLAFVGQQLSAFNDADVGASERSSLAVFVRDENGKILAGISGYTAWGWLYIQWLWVDSSLRGQRVAGKMLQAAEDEALARGCHSALIDTFSPVAKIAYERQGYEVFGELPDFPIGRTRSFLKKRLKSDS</sequence>
<dbReference type="PROSITE" id="PS51186">
    <property type="entry name" value="GNAT"/>
    <property type="match status" value="1"/>
</dbReference>
<protein>
    <submittedName>
        <fullName evidence="2">GNAT family N-acetyltransferase</fullName>
    </submittedName>
</protein>
<dbReference type="Proteomes" id="UP001424441">
    <property type="component" value="Unassembled WGS sequence"/>
</dbReference>
<evidence type="ECO:0000313" key="3">
    <source>
        <dbReference type="Proteomes" id="UP001424441"/>
    </source>
</evidence>
<dbReference type="SUPFAM" id="SSF55729">
    <property type="entry name" value="Acyl-CoA N-acyltransferases (Nat)"/>
    <property type="match status" value="1"/>
</dbReference>
<dbReference type="Pfam" id="PF00583">
    <property type="entry name" value="Acetyltransf_1"/>
    <property type="match status" value="1"/>
</dbReference>
<keyword evidence="3" id="KW-1185">Reference proteome</keyword>
<evidence type="ECO:0000313" key="2">
    <source>
        <dbReference type="EMBL" id="GAA0605987.1"/>
    </source>
</evidence>
<name>A0ABP3RAT4_9HYPH</name>
<comment type="caution">
    <text evidence="2">The sequence shown here is derived from an EMBL/GenBank/DDBJ whole genome shotgun (WGS) entry which is preliminary data.</text>
</comment>
<dbReference type="Gene3D" id="3.40.630.30">
    <property type="match status" value="1"/>
</dbReference>
<evidence type="ECO:0000259" key="1">
    <source>
        <dbReference type="PROSITE" id="PS51186"/>
    </source>
</evidence>